<feature type="transmembrane region" description="Helical" evidence="7">
    <location>
        <begin position="247"/>
        <end position="267"/>
    </location>
</feature>
<evidence type="ECO:0000259" key="8">
    <source>
        <dbReference type="Pfam" id="PF02687"/>
    </source>
</evidence>
<feature type="transmembrane region" description="Helical" evidence="7">
    <location>
        <begin position="779"/>
        <end position="798"/>
    </location>
</feature>
<feature type="transmembrane region" description="Helical" evidence="7">
    <location>
        <begin position="818"/>
        <end position="838"/>
    </location>
</feature>
<dbReference type="EMBL" id="CP154622">
    <property type="protein sequence ID" value="XAM40595.1"/>
    <property type="molecule type" value="Genomic_DNA"/>
</dbReference>
<feature type="transmembrane region" description="Helical" evidence="7">
    <location>
        <begin position="20"/>
        <end position="40"/>
    </location>
</feature>
<dbReference type="Proteomes" id="UP001477947">
    <property type="component" value="Chromosome"/>
</dbReference>
<feature type="domain" description="MacB-like periplasmic core" evidence="9">
    <location>
        <begin position="19"/>
        <end position="177"/>
    </location>
</feature>
<comment type="similarity">
    <text evidence="6">Belongs to the ABC-4 integral membrane protein family.</text>
</comment>
<dbReference type="PANTHER" id="PTHR30572">
    <property type="entry name" value="MEMBRANE COMPONENT OF TRANSPORTER-RELATED"/>
    <property type="match status" value="1"/>
</dbReference>
<keyword evidence="2" id="KW-1003">Cell membrane</keyword>
<comment type="subcellular location">
    <subcellularLocation>
        <location evidence="1">Cell membrane</location>
        <topology evidence="1">Multi-pass membrane protein</topology>
    </subcellularLocation>
</comment>
<dbReference type="Pfam" id="PF12704">
    <property type="entry name" value="MacB_PCD"/>
    <property type="match status" value="1"/>
</dbReference>
<dbReference type="Pfam" id="PF02687">
    <property type="entry name" value="FtsX"/>
    <property type="match status" value="2"/>
</dbReference>
<evidence type="ECO:0000256" key="3">
    <source>
        <dbReference type="ARBA" id="ARBA00022692"/>
    </source>
</evidence>
<feature type="transmembrane region" description="Helical" evidence="7">
    <location>
        <begin position="294"/>
        <end position="316"/>
    </location>
</feature>
<dbReference type="InterPro" id="IPR025857">
    <property type="entry name" value="MacB_PCD"/>
</dbReference>
<evidence type="ECO:0000313" key="10">
    <source>
        <dbReference type="EMBL" id="XAM40595.1"/>
    </source>
</evidence>
<evidence type="ECO:0000256" key="1">
    <source>
        <dbReference type="ARBA" id="ARBA00004651"/>
    </source>
</evidence>
<reference evidence="10 11" key="1">
    <citation type="submission" date="2024-04" db="EMBL/GenBank/DDBJ databases">
        <title>Isolation and characterization of novel acetogenic strains of the genera Terrisporobacter and Acetoanaerobium.</title>
        <authorList>
            <person name="Boeer T."/>
            <person name="Schueler M.A."/>
            <person name="Lueschen A."/>
            <person name="Eysell L."/>
            <person name="Droege J."/>
            <person name="Heinemann M."/>
            <person name="Engelhardt L."/>
            <person name="Basen M."/>
            <person name="Daniel R."/>
        </authorList>
    </citation>
    <scope>NUCLEOTIDE SEQUENCE [LARGE SCALE GENOMIC DNA]</scope>
    <source>
        <strain evidence="10 11">ELB</strain>
    </source>
</reference>
<dbReference type="PANTHER" id="PTHR30572:SF4">
    <property type="entry name" value="ABC TRANSPORTER PERMEASE YTRF"/>
    <property type="match status" value="1"/>
</dbReference>
<dbReference type="RefSeq" id="WP_343338700.1">
    <property type="nucleotide sequence ID" value="NZ_CP154622.1"/>
</dbReference>
<keyword evidence="4 7" id="KW-1133">Transmembrane helix</keyword>
<evidence type="ECO:0000259" key="9">
    <source>
        <dbReference type="Pfam" id="PF12704"/>
    </source>
</evidence>
<feature type="domain" description="ABC3 transporter permease C-terminal" evidence="8">
    <location>
        <begin position="248"/>
        <end position="368"/>
    </location>
</feature>
<keyword evidence="3 7" id="KW-0812">Transmembrane</keyword>
<proteinExistence type="inferred from homology"/>
<evidence type="ECO:0000256" key="2">
    <source>
        <dbReference type="ARBA" id="ARBA00022475"/>
    </source>
</evidence>
<feature type="domain" description="ABC3 transporter permease C-terminal" evidence="8">
    <location>
        <begin position="731"/>
        <end position="845"/>
    </location>
</feature>
<evidence type="ECO:0008006" key="12">
    <source>
        <dbReference type="Google" id="ProtNLM"/>
    </source>
</evidence>
<dbReference type="InterPro" id="IPR050250">
    <property type="entry name" value="Macrolide_Exporter_MacB"/>
</dbReference>
<accession>A0ABZ3FA48</accession>
<dbReference type="InterPro" id="IPR003838">
    <property type="entry name" value="ABC3_permease_C"/>
</dbReference>
<name>A0ABZ3FA48_9FIRM</name>
<evidence type="ECO:0000256" key="6">
    <source>
        <dbReference type="ARBA" id="ARBA00038076"/>
    </source>
</evidence>
<evidence type="ECO:0000256" key="7">
    <source>
        <dbReference type="SAM" id="Phobius"/>
    </source>
</evidence>
<evidence type="ECO:0000256" key="4">
    <source>
        <dbReference type="ARBA" id="ARBA00022989"/>
    </source>
</evidence>
<organism evidence="10 11">
    <name type="scientific">Terrisporobacter petrolearius</name>
    <dbReference type="NCBI Taxonomy" id="1460447"/>
    <lineage>
        <taxon>Bacteria</taxon>
        <taxon>Bacillati</taxon>
        <taxon>Bacillota</taxon>
        <taxon>Clostridia</taxon>
        <taxon>Peptostreptococcales</taxon>
        <taxon>Peptostreptococcaceae</taxon>
        <taxon>Terrisporobacter</taxon>
    </lineage>
</organism>
<keyword evidence="11" id="KW-1185">Reference proteome</keyword>
<feature type="transmembrane region" description="Helical" evidence="7">
    <location>
        <begin position="726"/>
        <end position="744"/>
    </location>
</feature>
<feature type="transmembrane region" description="Helical" evidence="7">
    <location>
        <begin position="413"/>
        <end position="429"/>
    </location>
</feature>
<protein>
    <recommendedName>
        <fullName evidence="12">ABC transport system permease protein</fullName>
    </recommendedName>
</protein>
<sequence>MREDFSIVIKYIKSFKSRSIAIMLSIILGTALIVGVGTLSKSAQEAGLERIKRETGTYHVAYKDIDKNQLKVVKEGKDIKNIGLNSYYASTDKGEKLPINILYADNNFINDESEIVKGRLPEGKNEVVLEGWILNSMGLEEAVGQELTFKLYDKEKPEKFKVVGILKDRYKDKSVGRCEMFLHLDENKINNFIANVEFNEGSPISNNIEVIAKKAHLNLDNQVGVNSTLVGTVEENGGIDSESRNTAITMSAFAGLVIYSIFSISVYQRIRDYGMLRAVGATNFRVFKLMLYELLLIALISLPIGILLGMGGAQIFNKTGGNIQYEGNIKSTPFVIPTNIILISIACTIIMIFVISLLTYMKIRQISPIEAIKKNFGADKKIKKSNFIIARLSNKISATKTISIKNIFRNKKAFILIMLSMSIGGILVIKNDYAYSRSEAMYEDQQREMYMNGDFVLTVNGSTDEENGLTDKEINEIKNTDGISEVKTARILQSRMVLDKKDILDMEYIEQLNNGGYTGSVLNGLLFKDKKSDKYLLKQKLKGFNDEMLKSLDKYVVSGKIDIEKMKKENVAVIYMPYIVDTFYGTKDVVVGGGKPLANIKVGDTVTIKYPKGKIDNVESYWKAKDNLEYEEHEFKVGAIVNYPFADDSMYSGDDGIDVITSSNYLEKLFGENNYDVVYANAKKGEDHNAINKKLGEIGSKVPGTITTDMVQDKAADDRSLKQDKLYSYGIVAILFAISIFNIINNVSYNLTSRTSEFGMLRAIGISEKDFKKMITYEGLFYGIISSVIVVVGGIILQTRMYETYGFVDYGMDFVINYKLYILIVIVNILVGLLATYLPARKIKESSIVEAINIIE</sequence>
<keyword evidence="5 7" id="KW-0472">Membrane</keyword>
<feature type="transmembrane region" description="Helical" evidence="7">
    <location>
        <begin position="336"/>
        <end position="360"/>
    </location>
</feature>
<gene>
    <name evidence="10" type="ORF">TPELB_09010</name>
</gene>
<evidence type="ECO:0000256" key="5">
    <source>
        <dbReference type="ARBA" id="ARBA00023136"/>
    </source>
</evidence>
<evidence type="ECO:0000313" key="11">
    <source>
        <dbReference type="Proteomes" id="UP001477947"/>
    </source>
</evidence>